<evidence type="ECO:0000313" key="1">
    <source>
        <dbReference type="EMBL" id="KAG5565828.1"/>
    </source>
</evidence>
<evidence type="ECO:0008006" key="3">
    <source>
        <dbReference type="Google" id="ProtNLM"/>
    </source>
</evidence>
<accession>A0AAV6LL23</accession>
<dbReference type="Proteomes" id="UP000823749">
    <property type="component" value="Chromosome 1"/>
</dbReference>
<reference evidence="1" key="1">
    <citation type="submission" date="2020-08" db="EMBL/GenBank/DDBJ databases">
        <title>Plant Genome Project.</title>
        <authorList>
            <person name="Zhang R.-G."/>
        </authorList>
    </citation>
    <scope>NUCLEOTIDE SEQUENCE</scope>
    <source>
        <strain evidence="1">WSP0</strain>
        <tissue evidence="1">Leaf</tissue>
    </source>
</reference>
<dbReference type="PANTHER" id="PTHR47718">
    <property type="entry name" value="OS01G0519700 PROTEIN"/>
    <property type="match status" value="1"/>
</dbReference>
<comment type="caution">
    <text evidence="1">The sequence shown here is derived from an EMBL/GenBank/DDBJ whole genome shotgun (WGS) entry which is preliminary data.</text>
</comment>
<organism evidence="1 2">
    <name type="scientific">Rhododendron griersonianum</name>
    <dbReference type="NCBI Taxonomy" id="479676"/>
    <lineage>
        <taxon>Eukaryota</taxon>
        <taxon>Viridiplantae</taxon>
        <taxon>Streptophyta</taxon>
        <taxon>Embryophyta</taxon>
        <taxon>Tracheophyta</taxon>
        <taxon>Spermatophyta</taxon>
        <taxon>Magnoliopsida</taxon>
        <taxon>eudicotyledons</taxon>
        <taxon>Gunneridae</taxon>
        <taxon>Pentapetalae</taxon>
        <taxon>asterids</taxon>
        <taxon>Ericales</taxon>
        <taxon>Ericaceae</taxon>
        <taxon>Ericoideae</taxon>
        <taxon>Rhodoreae</taxon>
        <taxon>Rhododendron</taxon>
    </lineage>
</organism>
<sequence length="255" mass="29759">MEIVEMKFVYEDVGQFYNAYAKAMKYIAQVMAVQNVGMKSAQIMDYMTCQLGGFQNVGFIVKDLCKKLHSGRKEDIRNGEAEGALGYLSAQIDERSQMDYAAFGDVLIFDTTYRTNAYKKPFVILADGNLAMRNAIRNIFPDARYRLCSWHLERNVAKNVHIPKFVSDFTTLMQMESDVEEFETLWVDMVSHYGLETNAWVVKMYSDRERWAKAYLLDHFFAGIRSIQRCESMNCYLNRFLTVLTVRLWLFEFVQ</sequence>
<keyword evidence="2" id="KW-1185">Reference proteome</keyword>
<gene>
    <name evidence="1" type="ORF">RHGRI_001669</name>
</gene>
<protein>
    <recommendedName>
        <fullName evidence="3">Protein FAR1-RELATED SEQUENCE</fullName>
    </recommendedName>
</protein>
<proteinExistence type="predicted"/>
<dbReference type="EMBL" id="JACTNZ010000001">
    <property type="protein sequence ID" value="KAG5565828.1"/>
    <property type="molecule type" value="Genomic_DNA"/>
</dbReference>
<evidence type="ECO:0000313" key="2">
    <source>
        <dbReference type="Proteomes" id="UP000823749"/>
    </source>
</evidence>
<name>A0AAV6LL23_9ERIC</name>
<dbReference type="AlphaFoldDB" id="A0AAV6LL23"/>